<evidence type="ECO:0000259" key="5">
    <source>
        <dbReference type="Pfam" id="PF01229"/>
    </source>
</evidence>
<dbReference type="SUPFAM" id="SSF51445">
    <property type="entry name" value="(Trans)glycosidases"/>
    <property type="match status" value="1"/>
</dbReference>
<feature type="compositionally biased region" description="Low complexity" evidence="4">
    <location>
        <begin position="613"/>
        <end position="625"/>
    </location>
</feature>
<feature type="region of interest" description="Disordered" evidence="4">
    <location>
        <begin position="450"/>
        <end position="843"/>
    </location>
</feature>
<dbReference type="AlphaFoldDB" id="A0A8S9SUX4"/>
<feature type="compositionally biased region" description="Low complexity" evidence="4">
    <location>
        <begin position="513"/>
        <end position="528"/>
    </location>
</feature>
<evidence type="ECO:0000256" key="4">
    <source>
        <dbReference type="SAM" id="MobiDB-lite"/>
    </source>
</evidence>
<evidence type="ECO:0000256" key="3">
    <source>
        <dbReference type="ARBA" id="ARBA00023295"/>
    </source>
</evidence>
<feature type="compositionally biased region" description="Low complexity" evidence="4">
    <location>
        <begin position="563"/>
        <end position="578"/>
    </location>
</feature>
<comment type="caution">
    <text evidence="7">The sequence shown here is derived from an EMBL/GenBank/DDBJ whole genome shotgun (WGS) entry which is preliminary data.</text>
</comment>
<feature type="compositionally biased region" description="Polar residues" evidence="4">
    <location>
        <begin position="762"/>
        <end position="774"/>
    </location>
</feature>
<dbReference type="Pfam" id="PF13448">
    <property type="entry name" value="DUF4114"/>
    <property type="match status" value="1"/>
</dbReference>
<feature type="compositionally biased region" description="Polar residues" evidence="4">
    <location>
        <begin position="786"/>
        <end position="820"/>
    </location>
</feature>
<comment type="similarity">
    <text evidence="1">Belongs to the glycosyl hydrolase 39 family.</text>
</comment>
<accession>A0A8S9SUX4</accession>
<keyword evidence="3" id="KW-0326">Glycosidase</keyword>
<evidence type="ECO:0000256" key="1">
    <source>
        <dbReference type="ARBA" id="ARBA00008875"/>
    </source>
</evidence>
<feature type="compositionally biased region" description="Low complexity" evidence="4">
    <location>
        <begin position="538"/>
        <end position="553"/>
    </location>
</feature>
<dbReference type="EMBL" id="JHEG04000001">
    <property type="protein sequence ID" value="KAF3884110.1"/>
    <property type="molecule type" value="Genomic_DNA"/>
</dbReference>
<dbReference type="RefSeq" id="WP_167844588.1">
    <property type="nucleotide sequence ID" value="NZ_JHEG04000001.1"/>
</dbReference>
<reference evidence="7" key="2">
    <citation type="submission" date="2019-11" db="EMBL/GenBank/DDBJ databases">
        <title>Improved Assembly of Tolypothrix boutellei genome.</title>
        <authorList>
            <person name="Sarangi A.N."/>
            <person name="Mukherjee M."/>
            <person name="Ghosh S."/>
            <person name="Singh D."/>
            <person name="Das A."/>
            <person name="Kant S."/>
            <person name="Prusty A."/>
            <person name="Tripathy S."/>
        </authorList>
    </citation>
    <scope>NUCLEOTIDE SEQUENCE</scope>
    <source>
        <strain evidence="7">VB521301</strain>
    </source>
</reference>
<feature type="compositionally biased region" description="Low complexity" evidence="4">
    <location>
        <begin position="463"/>
        <end position="478"/>
    </location>
</feature>
<feature type="compositionally biased region" description="Polar residues" evidence="4">
    <location>
        <begin position="637"/>
        <end position="649"/>
    </location>
</feature>
<feature type="domain" description="Glycosyl hydrolases family 39 N-terminal catalytic" evidence="5">
    <location>
        <begin position="181"/>
        <end position="316"/>
    </location>
</feature>
<dbReference type="Gene3D" id="3.20.20.80">
    <property type="entry name" value="Glycosidases"/>
    <property type="match status" value="1"/>
</dbReference>
<dbReference type="InterPro" id="IPR025193">
    <property type="entry name" value="DUF4114"/>
</dbReference>
<feature type="compositionally biased region" description="Polar residues" evidence="4">
    <location>
        <begin position="712"/>
        <end position="724"/>
    </location>
</feature>
<dbReference type="InterPro" id="IPR017853">
    <property type="entry name" value="GH"/>
</dbReference>
<protein>
    <submittedName>
        <fullName evidence="7">DUF4114 domain-containing protein</fullName>
    </submittedName>
</protein>
<feature type="compositionally biased region" description="Low complexity" evidence="4">
    <location>
        <begin position="488"/>
        <end position="503"/>
    </location>
</feature>
<evidence type="ECO:0000313" key="8">
    <source>
        <dbReference type="Proteomes" id="UP000029738"/>
    </source>
</evidence>
<evidence type="ECO:0000313" key="7">
    <source>
        <dbReference type="EMBL" id="KAF3884110.1"/>
    </source>
</evidence>
<feature type="compositionally biased region" description="Polar residues" evidence="4">
    <location>
        <begin position="687"/>
        <end position="699"/>
    </location>
</feature>
<organism evidence="7 8">
    <name type="scientific">Tolypothrix bouteillei VB521301</name>
    <dbReference type="NCBI Taxonomy" id="1479485"/>
    <lineage>
        <taxon>Bacteria</taxon>
        <taxon>Bacillati</taxon>
        <taxon>Cyanobacteriota</taxon>
        <taxon>Cyanophyceae</taxon>
        <taxon>Nostocales</taxon>
        <taxon>Tolypothrichaceae</taxon>
        <taxon>Tolypothrix</taxon>
    </lineage>
</organism>
<feature type="domain" description="DUF4114" evidence="6">
    <location>
        <begin position="1007"/>
        <end position="1086"/>
    </location>
</feature>
<evidence type="ECO:0000259" key="6">
    <source>
        <dbReference type="Pfam" id="PF13448"/>
    </source>
</evidence>
<dbReference type="InterPro" id="IPR049166">
    <property type="entry name" value="GH39_cat"/>
</dbReference>
<dbReference type="PRINTS" id="PR01217">
    <property type="entry name" value="PRICHEXTENSN"/>
</dbReference>
<evidence type="ECO:0000256" key="2">
    <source>
        <dbReference type="ARBA" id="ARBA00022801"/>
    </source>
</evidence>
<gene>
    <name evidence="7" type="ORF">DA73_0400000300</name>
</gene>
<feature type="compositionally biased region" description="Polar residues" evidence="4">
    <location>
        <begin position="453"/>
        <end position="462"/>
    </location>
</feature>
<feature type="compositionally biased region" description="Polar residues" evidence="4">
    <location>
        <begin position="662"/>
        <end position="674"/>
    </location>
</feature>
<sequence>MNTTYLNVTVDWNAVEGQTKDEHFGINVYRAVADAGNSKYRSNMNYMSPGIIRFHNVDYMKDSSKDHGLIDTKNKTWDVQKVVNTIQASIDMFGADQPKRMFNIPSWPSWMDANNDGYLDSDRFDEYAKLCADLVKIVNKDNNLGVQYWEITNEKDIEYFSIFHTKSGWGKLIDPNQPDRLDELITIYNKVAEAMKAVDPSIKVGGPSIARPDLTPFYEPFVKGTIDNLDFFTYHYYPTGSASTPDQEVFNATNSIGKYTKSIVDTLKKLSPDREIPAILGEYNISWTWETHDPRMANNKGAIFDALSIIKAIENGASASLSWNEKDGSYGKTSYNDTLRPGGELLHLFNQYLVGNRIATTSNNSNIETFAIDRPGSHKAYVLINSSNSSQEVAVTFNNWNSTSSNVSKHIISDSGYSQELTAWDTVNNNTIVLPANSVILFEDDSIDVDLPPTSNSGPTLPNDTQGNTDNTNGGLPPTSNPDPTPPNDTQGNTDNTNGGLPPTSNPDPTPPNDTQGNTDNTNGGLPPTSNPDPTPPNDTQGNTDNTNGGLPPTSNPDPTPPNDTQGNTDNTNGGLPPTSNPDPTPPNDTQGNTDNTNGGLPPTSNPGPTLPNDTQGNTDNTNGGLPPTSNPDPTLPSDSQGNTDNTNGGLPPTSNPDPTLPSDSQGNTDNTNGGLPPTSEPDPTLPSDSQGNTDNTNGGLPPTSEPDPTLPSDSQGNTDNTNGGLPPTSNPDPTLPSDTQGNTDNTNGGLPPTSNPDPTLPSDTQGNTDNTNGGLPPTSNPDPTIPNNSPGNGDTLNHVSPDISPQINSGSPISSPENISTGGSYTSTTFQQSSSGNLSDYNQPTRFDNIEFSSNTKDSSTNIASVLLNGGKNITQSIKSALDTPRNTSGSHVTDKTTIVDPEIINVLNPSKDSQAPLLDLRQIDLNKDGQIDNKVFVNFYDVKSHAAYNNSVGFYKIANIDGAVFDSLTGKLIPPGEKGYVQVALQQRVEVELNRNTGQLISQLEGGALYAPYLIANGTAQEYLNSISSNKTSNSSLQAFFSYGTGNPDKIEHVKSLGKNQLAFEDTLGGGDKDFNDLMFKVKVQSSQ</sequence>
<dbReference type="GO" id="GO:0016798">
    <property type="term" value="F:hydrolase activity, acting on glycosyl bonds"/>
    <property type="evidence" value="ECO:0007669"/>
    <property type="project" value="UniProtKB-KW"/>
</dbReference>
<dbReference type="Proteomes" id="UP000029738">
    <property type="component" value="Unassembled WGS sequence"/>
</dbReference>
<reference evidence="7" key="1">
    <citation type="journal article" date="2015" name="Genome Announc.">
        <title>Draft Genome Sequence of Tolypothrix boutellei Strain VB521301.</title>
        <authorList>
            <person name="Chandrababunaidu M.M."/>
            <person name="Singh D."/>
            <person name="Sen D."/>
            <person name="Bhan S."/>
            <person name="Das S."/>
            <person name="Gupta A."/>
            <person name="Adhikary S.P."/>
            <person name="Tripathy S."/>
        </authorList>
    </citation>
    <scope>NUCLEOTIDE SEQUENCE</scope>
    <source>
        <strain evidence="7">VB521301</strain>
    </source>
</reference>
<keyword evidence="8" id="KW-1185">Reference proteome</keyword>
<name>A0A8S9SUX4_9CYAN</name>
<dbReference type="Pfam" id="PF01229">
    <property type="entry name" value="Glyco_hydro_39"/>
    <property type="match status" value="1"/>
</dbReference>
<proteinExistence type="inferred from homology"/>
<keyword evidence="2" id="KW-0378">Hydrolase</keyword>
<feature type="compositionally biased region" description="Polar residues" evidence="4">
    <location>
        <begin position="737"/>
        <end position="749"/>
    </location>
</feature>
<feature type="compositionally biased region" description="Low complexity" evidence="4">
    <location>
        <begin position="821"/>
        <end position="837"/>
    </location>
</feature>
<feature type="compositionally biased region" description="Low complexity" evidence="4">
    <location>
        <begin position="588"/>
        <end position="600"/>
    </location>
</feature>